<organism evidence="1 2">
    <name type="scientific">Bacillus safensis</name>
    <dbReference type="NCBI Taxonomy" id="561879"/>
    <lineage>
        <taxon>Bacteria</taxon>
        <taxon>Bacillati</taxon>
        <taxon>Bacillota</taxon>
        <taxon>Bacilli</taxon>
        <taxon>Bacillales</taxon>
        <taxon>Bacillaceae</taxon>
        <taxon>Bacillus</taxon>
    </lineage>
</organism>
<protein>
    <submittedName>
        <fullName evidence="1">Uncharacterized protein</fullName>
    </submittedName>
</protein>
<dbReference type="Proteomes" id="UP000464658">
    <property type="component" value="Chromosome"/>
</dbReference>
<reference evidence="1 2" key="1">
    <citation type="submission" date="2019-12" db="EMBL/GenBank/DDBJ databases">
        <title>Full genome sequence of a Bacillus safensis strain isolated from commercially available natto in Indonesia.</title>
        <authorList>
            <person name="Yoshida M."/>
            <person name="Uomi M."/>
            <person name="Waturangi D."/>
            <person name="Ekaputri J.J."/>
            <person name="Setiamarga D.H.E."/>
        </authorList>
    </citation>
    <scope>NUCLEOTIDE SEQUENCE [LARGE SCALE GENOMIC DNA]</scope>
    <source>
        <strain evidence="1 2">IDN1</strain>
    </source>
</reference>
<dbReference type="AlphaFoldDB" id="A0A5S9MCJ2"/>
<accession>A0A5S9MCJ2</accession>
<gene>
    <name evidence="1" type="ORF">BsIDN1_28840</name>
</gene>
<sequence>MMFKNVKELVQLTEERNTSISEIMIVQEMEVTGKSREEFFLPDVPQPRSDGAGR</sequence>
<name>A0A5S9MCJ2_BACIA</name>
<evidence type="ECO:0000313" key="2">
    <source>
        <dbReference type="Proteomes" id="UP000464658"/>
    </source>
</evidence>
<dbReference type="EMBL" id="AP021906">
    <property type="protein sequence ID" value="BBP89266.1"/>
    <property type="molecule type" value="Genomic_DNA"/>
</dbReference>
<evidence type="ECO:0000313" key="1">
    <source>
        <dbReference type="EMBL" id="BBP89266.1"/>
    </source>
</evidence>
<proteinExistence type="predicted"/>